<dbReference type="AlphaFoldDB" id="A0A1X0R7K6"/>
<dbReference type="OrthoDB" id="2283865at2759"/>
<evidence type="ECO:0000313" key="2">
    <source>
        <dbReference type="EMBL" id="ORE07898.1"/>
    </source>
</evidence>
<evidence type="ECO:0000256" key="1">
    <source>
        <dbReference type="SAM" id="MobiDB-lite"/>
    </source>
</evidence>
<dbReference type="EMBL" id="KV921896">
    <property type="protein sequence ID" value="ORE07898.1"/>
    <property type="molecule type" value="Genomic_DNA"/>
</dbReference>
<proteinExistence type="predicted"/>
<protein>
    <submittedName>
        <fullName evidence="2">Uncharacterized protein</fullName>
    </submittedName>
</protein>
<gene>
    <name evidence="2" type="ORF">BCV72DRAFT_204608</name>
</gene>
<organism evidence="2">
    <name type="scientific">Rhizopus microsporus var. microsporus</name>
    <dbReference type="NCBI Taxonomy" id="86635"/>
    <lineage>
        <taxon>Eukaryota</taxon>
        <taxon>Fungi</taxon>
        <taxon>Fungi incertae sedis</taxon>
        <taxon>Mucoromycota</taxon>
        <taxon>Mucoromycotina</taxon>
        <taxon>Mucoromycetes</taxon>
        <taxon>Mucorales</taxon>
        <taxon>Mucorineae</taxon>
        <taxon>Rhizopodaceae</taxon>
        <taxon>Rhizopus</taxon>
    </lineage>
</organism>
<reference evidence="2" key="1">
    <citation type="journal article" date="2016" name="Proc. Natl. Acad. Sci. U.S.A.">
        <title>Lipid metabolic changes in an early divergent fungus govern the establishment of a mutualistic symbiosis with endobacteria.</title>
        <authorList>
            <person name="Lastovetsky O.A."/>
            <person name="Gaspar M.L."/>
            <person name="Mondo S.J."/>
            <person name="LaButti K.M."/>
            <person name="Sandor L."/>
            <person name="Grigoriev I.V."/>
            <person name="Henry S.A."/>
            <person name="Pawlowska T.E."/>
        </authorList>
    </citation>
    <scope>NUCLEOTIDE SEQUENCE [LARGE SCALE GENOMIC DNA]</scope>
    <source>
        <strain evidence="2">ATCC 52814</strain>
    </source>
</reference>
<feature type="compositionally biased region" description="Basic residues" evidence="1">
    <location>
        <begin position="166"/>
        <end position="184"/>
    </location>
</feature>
<dbReference type="VEuPathDB" id="FungiDB:BCV72DRAFT_204608"/>
<accession>A0A1X0R7K6</accession>
<name>A0A1X0R7K6_RHIZD</name>
<dbReference type="Proteomes" id="UP000242414">
    <property type="component" value="Unassembled WGS sequence"/>
</dbReference>
<feature type="region of interest" description="Disordered" evidence="1">
    <location>
        <begin position="164"/>
        <end position="189"/>
    </location>
</feature>
<sequence length="212" mass="24493">MFLNGMYTDDYTCSVLFCRKVLLSSVADGVSLELSDFTTDEVDKYFRPCTVDPGRKDTFVSYHGGTDIRRLSSAEYYSMSGTVNRQKAQQGRKQNLGIESIKTNIPSPKTASTQRYMLYITYILQHMDSLFNFYNFETTKLKWLNYIGSQEAIQESVNILLNGGKKYNKSRRKNTKKNRKKKEKSSKTCGTHASYHTIRKVYTLFLFLFSTN</sequence>